<accession>A0A517SMT0</accession>
<keyword evidence="1" id="KW-0812">Transmembrane</keyword>
<keyword evidence="3" id="KW-1185">Reference proteome</keyword>
<dbReference type="EMBL" id="CP036271">
    <property type="protein sequence ID" value="QDT57416.1"/>
    <property type="molecule type" value="Genomic_DNA"/>
</dbReference>
<feature type="transmembrane region" description="Helical" evidence="1">
    <location>
        <begin position="86"/>
        <end position="108"/>
    </location>
</feature>
<dbReference type="RefSeq" id="WP_145034766.1">
    <property type="nucleotide sequence ID" value="NZ_CP036271.1"/>
</dbReference>
<feature type="transmembrane region" description="Helical" evidence="1">
    <location>
        <begin position="56"/>
        <end position="74"/>
    </location>
</feature>
<gene>
    <name evidence="2" type="ORF">Pan44_54850</name>
</gene>
<dbReference type="InParanoid" id="A0A517SMT0"/>
<proteinExistence type="predicted"/>
<evidence type="ECO:0000313" key="3">
    <source>
        <dbReference type="Proteomes" id="UP000315700"/>
    </source>
</evidence>
<dbReference type="AlphaFoldDB" id="A0A517SMT0"/>
<dbReference type="KEGG" id="ccos:Pan44_54850"/>
<sequence>MNERLAKPPMRVRLRRAGIWLIPMVVLAIVRKALDVPDEFLAMPANGIPPTRFDGVINVLFAASVLLGIEAFLARLVRDDSAGLSALLIGVIAFQGAFTGMMLAYVLLS</sequence>
<dbReference type="Proteomes" id="UP000315700">
    <property type="component" value="Chromosome"/>
</dbReference>
<keyword evidence="1" id="KW-1133">Transmembrane helix</keyword>
<evidence type="ECO:0000313" key="2">
    <source>
        <dbReference type="EMBL" id="QDT57416.1"/>
    </source>
</evidence>
<name>A0A517SMT0_9PLAN</name>
<reference evidence="2 3" key="1">
    <citation type="submission" date="2019-02" db="EMBL/GenBank/DDBJ databases">
        <title>Deep-cultivation of Planctomycetes and their phenomic and genomic characterization uncovers novel biology.</title>
        <authorList>
            <person name="Wiegand S."/>
            <person name="Jogler M."/>
            <person name="Boedeker C."/>
            <person name="Pinto D."/>
            <person name="Vollmers J."/>
            <person name="Rivas-Marin E."/>
            <person name="Kohn T."/>
            <person name="Peeters S.H."/>
            <person name="Heuer A."/>
            <person name="Rast P."/>
            <person name="Oberbeckmann S."/>
            <person name="Bunk B."/>
            <person name="Jeske O."/>
            <person name="Meyerdierks A."/>
            <person name="Storesund J.E."/>
            <person name="Kallscheuer N."/>
            <person name="Luecker S."/>
            <person name="Lage O.M."/>
            <person name="Pohl T."/>
            <person name="Merkel B.J."/>
            <person name="Hornburger P."/>
            <person name="Mueller R.-W."/>
            <person name="Bruemmer F."/>
            <person name="Labrenz M."/>
            <person name="Spormann A.M."/>
            <person name="Op den Camp H."/>
            <person name="Overmann J."/>
            <person name="Amann R."/>
            <person name="Jetten M.S.M."/>
            <person name="Mascher T."/>
            <person name="Medema M.H."/>
            <person name="Devos D.P."/>
            <person name="Kaster A.-K."/>
            <person name="Ovreas L."/>
            <person name="Rohde M."/>
            <person name="Galperin M.Y."/>
            <person name="Jogler C."/>
        </authorList>
    </citation>
    <scope>NUCLEOTIDE SEQUENCE [LARGE SCALE GENOMIC DNA]</scope>
    <source>
        <strain evidence="2 3">Pan44</strain>
    </source>
</reference>
<protein>
    <submittedName>
        <fullName evidence="2">Uncharacterized protein</fullName>
    </submittedName>
</protein>
<evidence type="ECO:0000256" key="1">
    <source>
        <dbReference type="SAM" id="Phobius"/>
    </source>
</evidence>
<organism evidence="2 3">
    <name type="scientific">Caulifigura coniformis</name>
    <dbReference type="NCBI Taxonomy" id="2527983"/>
    <lineage>
        <taxon>Bacteria</taxon>
        <taxon>Pseudomonadati</taxon>
        <taxon>Planctomycetota</taxon>
        <taxon>Planctomycetia</taxon>
        <taxon>Planctomycetales</taxon>
        <taxon>Planctomycetaceae</taxon>
        <taxon>Caulifigura</taxon>
    </lineage>
</organism>
<keyword evidence="1" id="KW-0472">Membrane</keyword>